<sequence>MLTTEPSILVVYNILSDLKTILGLLQESGYSVQTVSYRQGRSTKTLKDPPDLILIDRRGEHPADLAWIESLCRQAVQESIPMLAMTTLEDLMDRYSFYHDYQIDYVLYTFEAEELLSRLETHLQVSDQFQDIQLQEDNCYSPSVIANDEPLELTWIDRLNHEIRTPLHGILGHIQMLYRESDLTPQQHSHLRMIETCSHQVLQSMHRMLHPTERDNFREGQTLESQISADDLLDASQIPPSHELITLYHAAQIGDIEVIEEESLRLKCLNPGYSGFADRILELAQQFEDQAILKLIGQCTTLEKLVS</sequence>
<evidence type="ECO:0000256" key="2">
    <source>
        <dbReference type="ARBA" id="ARBA00012438"/>
    </source>
</evidence>
<dbReference type="SUPFAM" id="SSF47384">
    <property type="entry name" value="Homodimeric domain of signal transducing histidine kinase"/>
    <property type="match status" value="1"/>
</dbReference>
<dbReference type="InterPro" id="IPR011006">
    <property type="entry name" value="CheY-like_superfamily"/>
</dbReference>
<evidence type="ECO:0000256" key="1">
    <source>
        <dbReference type="ARBA" id="ARBA00000085"/>
    </source>
</evidence>
<dbReference type="SMART" id="SM00388">
    <property type="entry name" value="HisKA"/>
    <property type="match status" value="1"/>
</dbReference>
<dbReference type="Proteomes" id="UP001231370">
    <property type="component" value="Unassembled WGS sequence"/>
</dbReference>
<proteinExistence type="predicted"/>
<dbReference type="CDD" id="cd00082">
    <property type="entry name" value="HisKA"/>
    <property type="match status" value="1"/>
</dbReference>
<dbReference type="InterPro" id="IPR036097">
    <property type="entry name" value="HisK_dim/P_sf"/>
</dbReference>
<name>A0ABT7BHB5_9CYAN</name>
<comment type="catalytic activity">
    <reaction evidence="1">
        <text>ATP + protein L-histidine = ADP + protein N-phospho-L-histidine.</text>
        <dbReference type="EC" id="2.7.13.3"/>
    </reaction>
</comment>
<keyword evidence="5" id="KW-1185">Reference proteome</keyword>
<gene>
    <name evidence="4" type="ORF">PJF56_02205</name>
</gene>
<keyword evidence="4" id="KW-0418">Kinase</keyword>
<protein>
    <recommendedName>
        <fullName evidence="2">histidine kinase</fullName>
        <ecNumber evidence="2">2.7.13.3</ecNumber>
    </recommendedName>
</protein>
<dbReference type="Gene3D" id="3.40.50.2300">
    <property type="match status" value="1"/>
</dbReference>
<evidence type="ECO:0000313" key="4">
    <source>
        <dbReference type="EMBL" id="MDJ1177668.1"/>
    </source>
</evidence>
<comment type="caution">
    <text evidence="4">The sequence shown here is derived from an EMBL/GenBank/DDBJ whole genome shotgun (WGS) entry which is preliminary data.</text>
</comment>
<dbReference type="GO" id="GO:0016301">
    <property type="term" value="F:kinase activity"/>
    <property type="evidence" value="ECO:0007669"/>
    <property type="project" value="UniProtKB-KW"/>
</dbReference>
<keyword evidence="4" id="KW-0808">Transferase</keyword>
<dbReference type="InterPro" id="IPR003661">
    <property type="entry name" value="HisK_dim/P_dom"/>
</dbReference>
<organism evidence="4 5">
    <name type="scientific">Roseofilum halophilum BLCC-M91</name>
    <dbReference type="NCBI Taxonomy" id="3022259"/>
    <lineage>
        <taxon>Bacteria</taxon>
        <taxon>Bacillati</taxon>
        <taxon>Cyanobacteriota</taxon>
        <taxon>Cyanophyceae</taxon>
        <taxon>Desertifilales</taxon>
        <taxon>Desertifilaceae</taxon>
        <taxon>Roseofilum</taxon>
        <taxon>Roseofilum halophilum</taxon>
    </lineage>
</organism>
<evidence type="ECO:0000259" key="3">
    <source>
        <dbReference type="SMART" id="SM00388"/>
    </source>
</evidence>
<dbReference type="EC" id="2.7.13.3" evidence="2"/>
<reference evidence="4 5" key="1">
    <citation type="submission" date="2023-01" db="EMBL/GenBank/DDBJ databases">
        <title>Novel diversity within Roseofilum (Cyanobacteria; Desertifilaceae) from marine benthic mats with descriptions of four novel species.</title>
        <authorList>
            <person name="Wang Y."/>
            <person name="Berthold D.E."/>
            <person name="Hu J."/>
            <person name="Lefler F.W."/>
            <person name="Laughinghouse H.D. IV."/>
        </authorList>
    </citation>
    <scope>NUCLEOTIDE SEQUENCE [LARGE SCALE GENOMIC DNA]</scope>
    <source>
        <strain evidence="4 5">BLCC-M91</strain>
    </source>
</reference>
<dbReference type="RefSeq" id="WP_283760998.1">
    <property type="nucleotide sequence ID" value="NZ_JAQPOK010000015.1"/>
</dbReference>
<dbReference type="Pfam" id="PF00512">
    <property type="entry name" value="HisKA"/>
    <property type="match status" value="1"/>
</dbReference>
<dbReference type="SUPFAM" id="SSF52172">
    <property type="entry name" value="CheY-like"/>
    <property type="match status" value="1"/>
</dbReference>
<feature type="domain" description="Signal transduction histidine kinase dimerisation/phosphoacceptor" evidence="3">
    <location>
        <begin position="151"/>
        <end position="217"/>
    </location>
</feature>
<accession>A0ABT7BHB5</accession>
<dbReference type="Gene3D" id="1.10.287.130">
    <property type="match status" value="1"/>
</dbReference>
<evidence type="ECO:0000313" key="5">
    <source>
        <dbReference type="Proteomes" id="UP001231370"/>
    </source>
</evidence>
<dbReference type="EMBL" id="JAQPOK010000015">
    <property type="protein sequence ID" value="MDJ1177668.1"/>
    <property type="molecule type" value="Genomic_DNA"/>
</dbReference>